<gene>
    <name evidence="2" type="ORF">ALP74_04918</name>
</gene>
<organism evidence="2 3">
    <name type="scientific">Pseudomonas coronafaciens pv. garcae</name>
    <dbReference type="NCBI Taxonomy" id="251653"/>
    <lineage>
        <taxon>Bacteria</taxon>
        <taxon>Pseudomonadati</taxon>
        <taxon>Pseudomonadota</taxon>
        <taxon>Gammaproteobacteria</taxon>
        <taxon>Pseudomonadales</taxon>
        <taxon>Pseudomonadaceae</taxon>
        <taxon>Pseudomonas</taxon>
        <taxon>Pseudomonas coronafaciens</taxon>
    </lineage>
</organism>
<dbReference type="EMBL" id="RBSH01000300">
    <property type="protein sequence ID" value="RMR95303.1"/>
    <property type="molecule type" value="Genomic_DNA"/>
</dbReference>
<name>A0AB37QIM7_9PSED</name>
<evidence type="ECO:0008006" key="4">
    <source>
        <dbReference type="Google" id="ProtNLM"/>
    </source>
</evidence>
<dbReference type="AlphaFoldDB" id="A0AB37QIM7"/>
<evidence type="ECO:0000313" key="3">
    <source>
        <dbReference type="Proteomes" id="UP000272613"/>
    </source>
</evidence>
<sequence>MRRASRPQRRLQGCRSTGSPACTSAVFCHSHAALDCCHRYRLGAVRAVRCQLMISPELSTIQRNKERSAILEAEVAAFLKRGGVIGTLKGFPVRPQPKPYGRMSAPSVQQPAPRRRTKEAVRAAAPTDAITDRCHARAQQVEAVRKLAETMTITDVMRKTGVSIYRLRKMARVHGFEYMAFVPTSNLIPYQHDPVADALNVVRIKAARDRGISQKAAVVELGLSNTMIKRLIREFNIDYPLQGPSPK</sequence>
<proteinExistence type="predicted"/>
<comment type="caution">
    <text evidence="2">The sequence shown here is derived from an EMBL/GenBank/DDBJ whole genome shotgun (WGS) entry which is preliminary data.</text>
</comment>
<evidence type="ECO:0000256" key="1">
    <source>
        <dbReference type="SAM" id="MobiDB-lite"/>
    </source>
</evidence>
<protein>
    <recommendedName>
        <fullName evidence="4">DNA binding HTH domain-containing protein</fullName>
    </recommendedName>
</protein>
<dbReference type="Proteomes" id="UP000272613">
    <property type="component" value="Unassembled WGS sequence"/>
</dbReference>
<feature type="region of interest" description="Disordered" evidence="1">
    <location>
        <begin position="95"/>
        <end position="116"/>
    </location>
</feature>
<accession>A0AB37QIM7</accession>
<evidence type="ECO:0000313" key="2">
    <source>
        <dbReference type="EMBL" id="RMR95303.1"/>
    </source>
</evidence>
<reference evidence="2 3" key="1">
    <citation type="submission" date="2018-08" db="EMBL/GenBank/DDBJ databases">
        <title>Recombination of ecologically and evolutionarily significant loci maintains genetic cohesion in the Pseudomonas syringae species complex.</title>
        <authorList>
            <person name="Dillon M."/>
            <person name="Thakur S."/>
            <person name="Almeida R.N.D."/>
            <person name="Weir B.S."/>
            <person name="Guttman D.S."/>
        </authorList>
    </citation>
    <scope>NUCLEOTIDE SEQUENCE [LARGE SCALE GENOMIC DNA]</scope>
    <source>
        <strain evidence="2 3">ICMP 5019</strain>
    </source>
</reference>